<accession>A0A8J3BNY9</accession>
<proteinExistence type="predicted"/>
<dbReference type="InterPro" id="IPR007345">
    <property type="entry name" value="Polysacch_pyruvyl_Trfase"/>
</dbReference>
<protein>
    <recommendedName>
        <fullName evidence="1">Polysaccharide pyruvyl transferase domain-containing protein</fullName>
    </recommendedName>
</protein>
<name>A0A8J3BNY9_9FLAO</name>
<evidence type="ECO:0000313" key="3">
    <source>
        <dbReference type="Proteomes" id="UP000612329"/>
    </source>
</evidence>
<reference evidence="2" key="1">
    <citation type="journal article" date="2014" name="Int. J. Syst. Evol. Microbiol.">
        <title>Complete genome sequence of Corynebacterium casei LMG S-19264T (=DSM 44701T), isolated from a smear-ripened cheese.</title>
        <authorList>
            <consortium name="US DOE Joint Genome Institute (JGI-PGF)"/>
            <person name="Walter F."/>
            <person name="Albersmeier A."/>
            <person name="Kalinowski J."/>
            <person name="Ruckert C."/>
        </authorList>
    </citation>
    <scope>NUCLEOTIDE SEQUENCE</scope>
    <source>
        <strain evidence="2">JCM 12862</strain>
    </source>
</reference>
<dbReference type="Proteomes" id="UP000612329">
    <property type="component" value="Unassembled WGS sequence"/>
</dbReference>
<reference evidence="2" key="2">
    <citation type="submission" date="2020-09" db="EMBL/GenBank/DDBJ databases">
        <authorList>
            <person name="Sun Q."/>
            <person name="Ohkuma M."/>
        </authorList>
    </citation>
    <scope>NUCLEOTIDE SEQUENCE</scope>
    <source>
        <strain evidence="2">JCM 12862</strain>
    </source>
</reference>
<feature type="domain" description="Polysaccharide pyruvyl transferase" evidence="1">
    <location>
        <begin position="17"/>
        <end position="329"/>
    </location>
</feature>
<dbReference type="RefSeq" id="WP_188650589.1">
    <property type="nucleotide sequence ID" value="NZ_BMNR01000002.1"/>
</dbReference>
<dbReference type="Pfam" id="PF04230">
    <property type="entry name" value="PS_pyruv_trans"/>
    <property type="match status" value="1"/>
</dbReference>
<dbReference type="EMBL" id="BMNR01000002">
    <property type="protein sequence ID" value="GGK17476.1"/>
    <property type="molecule type" value="Genomic_DNA"/>
</dbReference>
<sequence length="400" mass="46029">MTNKNVVHFLAASDRVNYGDLLFPIIFSRVAEKKSVDAQIYNYGIIKSDLSYFGGYPTKSYGELHSNLKKWGGTIVIGGGDVFFAGWETLYSYINPVFVKLMTHKFIRKVNSRLKILDYILHKKGVLLPFVPGVFEFKASKKIQVVYNSVGGTFNNYDNSNFNKQVVERLNSSIHISVRDNRTMESLNKFNVNAVLSPDSAVIMSDFYSMEDIKKRIVIDTDIIPKKYFLMQFGFNKSPENFKETALLMEELARKHDVKIILCPIGLALKHQDDIELQKIEKYSSSFQFVMPKNIYDIMWLISNSKAYMGTSLHGALTAQSYDVPFFSLNKKIKKADSYFKTWCSEISEGCIDFKDLSSIDIKIKNWDSQKARECLTEQKVLVYRNFDEIFNKIELIAQK</sequence>
<evidence type="ECO:0000259" key="1">
    <source>
        <dbReference type="Pfam" id="PF04230"/>
    </source>
</evidence>
<comment type="caution">
    <text evidence="2">The sequence shown here is derived from an EMBL/GenBank/DDBJ whole genome shotgun (WGS) entry which is preliminary data.</text>
</comment>
<dbReference type="AlphaFoldDB" id="A0A8J3BNY9"/>
<keyword evidence="3" id="KW-1185">Reference proteome</keyword>
<evidence type="ECO:0000313" key="2">
    <source>
        <dbReference type="EMBL" id="GGK17476.1"/>
    </source>
</evidence>
<gene>
    <name evidence="2" type="ORF">GCM10007962_09590</name>
</gene>
<organism evidence="2 3">
    <name type="scientific">Yeosuana aromativorans</name>
    <dbReference type="NCBI Taxonomy" id="288019"/>
    <lineage>
        <taxon>Bacteria</taxon>
        <taxon>Pseudomonadati</taxon>
        <taxon>Bacteroidota</taxon>
        <taxon>Flavobacteriia</taxon>
        <taxon>Flavobacteriales</taxon>
        <taxon>Flavobacteriaceae</taxon>
        <taxon>Yeosuana</taxon>
    </lineage>
</organism>